<dbReference type="InterPro" id="IPR001461">
    <property type="entry name" value="Aspartic_peptidase_A1"/>
</dbReference>
<comment type="caution">
    <text evidence="6">The sequence shown here is derived from an EMBL/GenBank/DDBJ whole genome shotgun (WGS) entry which is preliminary data.</text>
</comment>
<dbReference type="PANTHER" id="PTHR47966:SF51">
    <property type="entry name" value="BETA-SITE APP-CLEAVING ENZYME, ISOFORM A-RELATED"/>
    <property type="match status" value="1"/>
</dbReference>
<dbReference type="InterPro" id="IPR001969">
    <property type="entry name" value="Aspartic_peptidase_AS"/>
</dbReference>
<evidence type="ECO:0000256" key="2">
    <source>
        <dbReference type="ARBA" id="ARBA00022750"/>
    </source>
</evidence>
<dbReference type="AlphaFoldDB" id="A0AAW0D6D2"/>
<dbReference type="SUPFAM" id="SSF50630">
    <property type="entry name" value="Acid proteases"/>
    <property type="match status" value="1"/>
</dbReference>
<dbReference type="Pfam" id="PF00026">
    <property type="entry name" value="Asp"/>
    <property type="match status" value="1"/>
</dbReference>
<keyword evidence="4" id="KW-0732">Signal</keyword>
<feature type="compositionally biased region" description="Gly residues" evidence="3">
    <location>
        <begin position="462"/>
        <end position="476"/>
    </location>
</feature>
<feature type="signal peptide" evidence="4">
    <location>
        <begin position="1"/>
        <end position="20"/>
    </location>
</feature>
<gene>
    <name evidence="6" type="ORF">R3P38DRAFT_2876277</name>
</gene>
<evidence type="ECO:0000313" key="6">
    <source>
        <dbReference type="EMBL" id="KAK7046867.1"/>
    </source>
</evidence>
<accession>A0AAW0D6D2</accession>
<evidence type="ECO:0000256" key="4">
    <source>
        <dbReference type="SAM" id="SignalP"/>
    </source>
</evidence>
<dbReference type="PROSITE" id="PS00141">
    <property type="entry name" value="ASP_PROTEASE"/>
    <property type="match status" value="1"/>
</dbReference>
<sequence>MRSSTVSLLHFLLFSYESYALKLSISRPPTSQRSSGLKRPKASADVDNNIINKSNERYTANITISGRVVNVALDTGSTDLWVMPPEGLPSFNDTSLNATLRYGDGSDFVTGDIGVGKFELGTEIVIPQQAFLNVREAASAEQPDFDDGIFGLWGLGFNTPGSSGINDAVQDAFGSSTTWGQSVLANIFAAHPTGDDYIGISLSRSGDTAGTSDASLTISEYDSDYEAVANTPKIPQNPLNSGAWTVTLDAISVGGKKVTWPSTMRQAPTGKNIVHLDTGTTNIMMPAAQVRAIYSSIPGAVLSPDSQIPLTKFSTTYDVWVVPCNASVEVVATFGGVDFPIHPLDVTDMQIVTSPDGRRNYTMCIGTFTDVGTIVQGASDALFGDTFMRNAYSGPFNFGTGGNTKGDPFVQLLPQTDAKKAAADIVSVRQALMANMPPELDPVELVRIFNGTEPSGNTGSPARGGSGGGGGGGGTNGSVGSTIPSLLLAGVVSLLAVISSI</sequence>
<protein>
    <submittedName>
        <fullName evidence="6">Six-hairpin glycosidase</fullName>
    </submittedName>
</protein>
<dbReference type="InterPro" id="IPR021109">
    <property type="entry name" value="Peptidase_aspartic_dom_sf"/>
</dbReference>
<reference evidence="6 7" key="1">
    <citation type="journal article" date="2024" name="J Genomics">
        <title>Draft genome sequencing and assembly of Favolaschia claudopus CIRM-BRFM 2984 isolated from oak limbs.</title>
        <authorList>
            <person name="Navarro D."/>
            <person name="Drula E."/>
            <person name="Chaduli D."/>
            <person name="Cazenave R."/>
            <person name="Ahrendt S."/>
            <person name="Wang J."/>
            <person name="Lipzen A."/>
            <person name="Daum C."/>
            <person name="Barry K."/>
            <person name="Grigoriev I.V."/>
            <person name="Favel A."/>
            <person name="Rosso M.N."/>
            <person name="Martin F."/>
        </authorList>
    </citation>
    <scope>NUCLEOTIDE SEQUENCE [LARGE SCALE GENOMIC DNA]</scope>
    <source>
        <strain evidence="6 7">CIRM-BRFM 2984</strain>
    </source>
</reference>
<comment type="similarity">
    <text evidence="1">Belongs to the peptidase A1 family.</text>
</comment>
<keyword evidence="2" id="KW-0378">Hydrolase</keyword>
<dbReference type="GO" id="GO:0004190">
    <property type="term" value="F:aspartic-type endopeptidase activity"/>
    <property type="evidence" value="ECO:0007669"/>
    <property type="project" value="UniProtKB-KW"/>
</dbReference>
<feature type="chain" id="PRO_5043934207" evidence="4">
    <location>
        <begin position="21"/>
        <end position="501"/>
    </location>
</feature>
<keyword evidence="2" id="KW-0645">Protease</keyword>
<dbReference type="GO" id="GO:0006508">
    <property type="term" value="P:proteolysis"/>
    <property type="evidence" value="ECO:0007669"/>
    <property type="project" value="InterPro"/>
</dbReference>
<keyword evidence="2" id="KW-0064">Aspartyl protease</keyword>
<evidence type="ECO:0000259" key="5">
    <source>
        <dbReference type="PROSITE" id="PS51767"/>
    </source>
</evidence>
<dbReference type="PROSITE" id="PS51767">
    <property type="entry name" value="PEPTIDASE_A1"/>
    <property type="match status" value="1"/>
</dbReference>
<evidence type="ECO:0000256" key="1">
    <source>
        <dbReference type="ARBA" id="ARBA00007447"/>
    </source>
</evidence>
<dbReference type="Gene3D" id="2.40.70.10">
    <property type="entry name" value="Acid Proteases"/>
    <property type="match status" value="2"/>
</dbReference>
<dbReference type="Proteomes" id="UP001362999">
    <property type="component" value="Unassembled WGS sequence"/>
</dbReference>
<dbReference type="GO" id="GO:0016798">
    <property type="term" value="F:hydrolase activity, acting on glycosyl bonds"/>
    <property type="evidence" value="ECO:0007669"/>
    <property type="project" value="UniProtKB-KW"/>
</dbReference>
<keyword evidence="6" id="KW-0326">Glycosidase</keyword>
<feature type="region of interest" description="Disordered" evidence="3">
    <location>
        <begin position="450"/>
        <end position="476"/>
    </location>
</feature>
<evidence type="ECO:0000313" key="7">
    <source>
        <dbReference type="Proteomes" id="UP001362999"/>
    </source>
</evidence>
<proteinExistence type="inferred from homology"/>
<dbReference type="CDD" id="cd05471">
    <property type="entry name" value="pepsin_like"/>
    <property type="match status" value="1"/>
</dbReference>
<name>A0AAW0D6D2_9AGAR</name>
<dbReference type="PANTHER" id="PTHR47966">
    <property type="entry name" value="BETA-SITE APP-CLEAVING ENZYME, ISOFORM A-RELATED"/>
    <property type="match status" value="1"/>
</dbReference>
<evidence type="ECO:0000256" key="3">
    <source>
        <dbReference type="SAM" id="MobiDB-lite"/>
    </source>
</evidence>
<keyword evidence="7" id="KW-1185">Reference proteome</keyword>
<dbReference type="InterPro" id="IPR034164">
    <property type="entry name" value="Pepsin-like_dom"/>
</dbReference>
<dbReference type="InterPro" id="IPR033121">
    <property type="entry name" value="PEPTIDASE_A1"/>
</dbReference>
<feature type="domain" description="Peptidase A1" evidence="5">
    <location>
        <begin position="58"/>
        <end position="408"/>
    </location>
</feature>
<dbReference type="EMBL" id="JAWWNJ010000010">
    <property type="protein sequence ID" value="KAK7046867.1"/>
    <property type="molecule type" value="Genomic_DNA"/>
</dbReference>
<organism evidence="6 7">
    <name type="scientific">Favolaschia claudopus</name>
    <dbReference type="NCBI Taxonomy" id="2862362"/>
    <lineage>
        <taxon>Eukaryota</taxon>
        <taxon>Fungi</taxon>
        <taxon>Dikarya</taxon>
        <taxon>Basidiomycota</taxon>
        <taxon>Agaricomycotina</taxon>
        <taxon>Agaricomycetes</taxon>
        <taxon>Agaricomycetidae</taxon>
        <taxon>Agaricales</taxon>
        <taxon>Marasmiineae</taxon>
        <taxon>Mycenaceae</taxon>
        <taxon>Favolaschia</taxon>
    </lineage>
</organism>